<proteinExistence type="predicted"/>
<name>A0A1S2LKY1_9BACI</name>
<keyword evidence="2" id="KW-1185">Reference proteome</keyword>
<gene>
    <name evidence="1" type="ORF">BKP35_09925</name>
</gene>
<dbReference type="AlphaFoldDB" id="A0A1S2LKY1"/>
<dbReference type="EMBL" id="MLQQ01000018">
    <property type="protein sequence ID" value="OIJ12994.1"/>
    <property type="molecule type" value="Genomic_DNA"/>
</dbReference>
<evidence type="ECO:0000313" key="2">
    <source>
        <dbReference type="Proteomes" id="UP000180098"/>
    </source>
</evidence>
<organism evidence="1 2">
    <name type="scientific">Anaerobacillus arseniciselenatis</name>
    <dbReference type="NCBI Taxonomy" id="85682"/>
    <lineage>
        <taxon>Bacteria</taxon>
        <taxon>Bacillati</taxon>
        <taxon>Bacillota</taxon>
        <taxon>Bacilli</taxon>
        <taxon>Bacillales</taxon>
        <taxon>Bacillaceae</taxon>
        <taxon>Anaerobacillus</taxon>
    </lineage>
</organism>
<reference evidence="1 2" key="1">
    <citation type="submission" date="2016-10" db="EMBL/GenBank/DDBJ databases">
        <title>Draft genome sequences of four alkaliphilic bacteria belonging to the Anaerobacillus genus.</title>
        <authorList>
            <person name="Bassil N.M."/>
            <person name="Lloyd J.R."/>
        </authorList>
    </citation>
    <scope>NUCLEOTIDE SEQUENCE [LARGE SCALE GENOMIC DNA]</scope>
    <source>
        <strain evidence="1 2">DSM 15340</strain>
    </source>
</reference>
<dbReference type="Proteomes" id="UP000180098">
    <property type="component" value="Unassembled WGS sequence"/>
</dbReference>
<evidence type="ECO:0000313" key="1">
    <source>
        <dbReference type="EMBL" id="OIJ12994.1"/>
    </source>
</evidence>
<accession>A0A1S2LKY1</accession>
<protein>
    <submittedName>
        <fullName evidence="1">Uncharacterized protein</fullName>
    </submittedName>
</protein>
<sequence length="96" mass="11213">MVFLKNGQAELTKEVHGLKEGQKKLEVGQKKLEEGQRQLQSDVTEIKLGQERLQKNIIDSLGTYTEKIAEHVDYRTDALNKRVYRLEIEVERMSRQ</sequence>
<comment type="caution">
    <text evidence="1">The sequence shown here is derived from an EMBL/GenBank/DDBJ whole genome shotgun (WGS) entry which is preliminary data.</text>
</comment>